<protein>
    <submittedName>
        <fullName evidence="4">CBS domain-containing protein</fullName>
    </submittedName>
</protein>
<dbReference type="Proteomes" id="UP000503251">
    <property type="component" value="Chromosome"/>
</dbReference>
<name>A0A6P1ZLU2_9BACT</name>
<gene>
    <name evidence="5" type="ORF">DQK91_06925</name>
    <name evidence="4" type="ORF">E8L03_04500</name>
</gene>
<organism evidence="5 6">
    <name type="scientific">Oceanidesulfovibrio marinus</name>
    <dbReference type="NCBI Taxonomy" id="370038"/>
    <lineage>
        <taxon>Bacteria</taxon>
        <taxon>Pseudomonadati</taxon>
        <taxon>Thermodesulfobacteriota</taxon>
        <taxon>Desulfovibrionia</taxon>
        <taxon>Desulfovibrionales</taxon>
        <taxon>Desulfovibrionaceae</taxon>
        <taxon>Oceanidesulfovibrio</taxon>
    </lineage>
</organism>
<reference evidence="5 6" key="1">
    <citation type="submission" date="2018-06" db="EMBL/GenBank/DDBJ databases">
        <title>Complete genome of Desulfovibrio marinus P48SEP.</title>
        <authorList>
            <person name="Crispim J.S."/>
            <person name="Vidigal P.M.P."/>
            <person name="Silva L.C.F."/>
            <person name="Araujo L.C."/>
            <person name="Laguardia C.N."/>
            <person name="Dias R.S."/>
            <person name="Sousa M.P."/>
            <person name="Paula S.O."/>
            <person name="Silva C."/>
        </authorList>
    </citation>
    <scope>NUCLEOTIDE SEQUENCE [LARGE SCALE GENOMIC DNA]</scope>
    <source>
        <strain evidence="5 6">P48SEP</strain>
    </source>
</reference>
<evidence type="ECO:0000256" key="2">
    <source>
        <dbReference type="PROSITE-ProRule" id="PRU00703"/>
    </source>
</evidence>
<keyword evidence="1" id="KW-0677">Repeat</keyword>
<evidence type="ECO:0000313" key="7">
    <source>
        <dbReference type="Proteomes" id="UP000503251"/>
    </source>
</evidence>
<dbReference type="RefSeq" id="WP_144234680.1">
    <property type="nucleotide sequence ID" value="NZ_CP039543.1"/>
</dbReference>
<reference evidence="4 7" key="2">
    <citation type="submission" date="2019-04" db="EMBL/GenBank/DDBJ databases">
        <title>Isolation and culture of sulfate reducing bacteria from the cold seep of the South China Sea.</title>
        <authorList>
            <person name="Sun C."/>
            <person name="Liu R."/>
        </authorList>
    </citation>
    <scope>NUCLEOTIDE SEQUENCE [LARGE SCALE GENOMIC DNA]</scope>
    <source>
        <strain evidence="4 7">CS1</strain>
    </source>
</reference>
<dbReference type="EMBL" id="CP039543">
    <property type="protein sequence ID" value="QJT08230.1"/>
    <property type="molecule type" value="Genomic_DNA"/>
</dbReference>
<feature type="domain" description="CBS" evidence="3">
    <location>
        <begin position="83"/>
        <end position="138"/>
    </location>
</feature>
<dbReference type="InterPro" id="IPR000644">
    <property type="entry name" value="CBS_dom"/>
</dbReference>
<keyword evidence="7" id="KW-1185">Reference proteome</keyword>
<dbReference type="Proteomes" id="UP000434052">
    <property type="component" value="Unassembled WGS sequence"/>
</dbReference>
<sequence length="153" mass="17397">MYLVKDFMTREVFTLKRTDSLRAARSMMSLARIRHIPIVNDHRHFLGLITHRDLLAATISRFAEVDKSVQDEIDSGIPIHEIMRRDVTTVTPETSIRETAEMLLNHKYGCLPVVQDGILKGIITEADFLKLTIRLLDSLEAQDSDAPQATQPE</sequence>
<evidence type="ECO:0000259" key="3">
    <source>
        <dbReference type="PROSITE" id="PS51371"/>
    </source>
</evidence>
<evidence type="ECO:0000256" key="1">
    <source>
        <dbReference type="ARBA" id="ARBA00022737"/>
    </source>
</evidence>
<evidence type="ECO:0000313" key="4">
    <source>
        <dbReference type="EMBL" id="QJT08230.1"/>
    </source>
</evidence>
<dbReference type="AlphaFoldDB" id="A0A6P1ZLU2"/>
<dbReference type="SUPFAM" id="SSF54631">
    <property type="entry name" value="CBS-domain pair"/>
    <property type="match status" value="1"/>
</dbReference>
<dbReference type="PANTHER" id="PTHR48108:SF34">
    <property type="entry name" value="CBS DOMAIN-CONTAINING PROTEIN YHCV"/>
    <property type="match status" value="1"/>
</dbReference>
<dbReference type="SMART" id="SM00116">
    <property type="entry name" value="CBS"/>
    <property type="match status" value="2"/>
</dbReference>
<feature type="domain" description="CBS" evidence="3">
    <location>
        <begin position="8"/>
        <end position="64"/>
    </location>
</feature>
<dbReference type="InterPro" id="IPR046342">
    <property type="entry name" value="CBS_dom_sf"/>
</dbReference>
<dbReference type="EMBL" id="QMIF01000003">
    <property type="protein sequence ID" value="TVM35126.1"/>
    <property type="molecule type" value="Genomic_DNA"/>
</dbReference>
<evidence type="ECO:0000313" key="6">
    <source>
        <dbReference type="Proteomes" id="UP000434052"/>
    </source>
</evidence>
<dbReference type="Gene3D" id="3.10.580.10">
    <property type="entry name" value="CBS-domain"/>
    <property type="match status" value="1"/>
</dbReference>
<dbReference type="PROSITE" id="PS51371">
    <property type="entry name" value="CBS"/>
    <property type="match status" value="2"/>
</dbReference>
<keyword evidence="2" id="KW-0129">CBS domain</keyword>
<proteinExistence type="predicted"/>
<dbReference type="Pfam" id="PF00571">
    <property type="entry name" value="CBS"/>
    <property type="match status" value="2"/>
</dbReference>
<dbReference type="PANTHER" id="PTHR48108">
    <property type="entry name" value="CBS DOMAIN-CONTAINING PROTEIN CBSX2, CHLOROPLASTIC"/>
    <property type="match status" value="1"/>
</dbReference>
<dbReference type="OrthoDB" id="5453522at2"/>
<dbReference type="CDD" id="cd04584">
    <property type="entry name" value="CBS_pair_AcuB_like"/>
    <property type="match status" value="1"/>
</dbReference>
<dbReference type="InterPro" id="IPR051462">
    <property type="entry name" value="CBS_domain-containing"/>
</dbReference>
<accession>A0A6P1ZLU2</accession>
<evidence type="ECO:0000313" key="5">
    <source>
        <dbReference type="EMBL" id="TVM35126.1"/>
    </source>
</evidence>